<evidence type="ECO:0000256" key="1">
    <source>
        <dbReference type="SAM" id="MobiDB-lite"/>
    </source>
</evidence>
<keyword evidence="3" id="KW-1185">Reference proteome</keyword>
<feature type="compositionally biased region" description="Basic residues" evidence="1">
    <location>
        <begin position="1"/>
        <end position="19"/>
    </location>
</feature>
<protein>
    <submittedName>
        <fullName evidence="2">Uncharacterized protein</fullName>
    </submittedName>
</protein>
<comment type="caution">
    <text evidence="2">The sequence shown here is derived from an EMBL/GenBank/DDBJ whole genome shotgun (WGS) entry which is preliminary data.</text>
</comment>
<gene>
    <name evidence="2" type="ORF">N7Z68_04615</name>
</gene>
<evidence type="ECO:0000313" key="2">
    <source>
        <dbReference type="EMBL" id="MDE5412658.1"/>
    </source>
</evidence>
<organism evidence="2 3">
    <name type="scientific">Alkalihalobacterium chitinilyticum</name>
    <dbReference type="NCBI Taxonomy" id="2980103"/>
    <lineage>
        <taxon>Bacteria</taxon>
        <taxon>Bacillati</taxon>
        <taxon>Bacillota</taxon>
        <taxon>Bacilli</taxon>
        <taxon>Bacillales</taxon>
        <taxon>Bacillaceae</taxon>
        <taxon>Alkalihalobacterium</taxon>
    </lineage>
</organism>
<accession>A0ABT5VB32</accession>
<reference evidence="2" key="1">
    <citation type="submission" date="2024-05" db="EMBL/GenBank/DDBJ databases">
        <title>Alkalihalobacillus sp. strain MEB203 novel alkaliphilic bacterium from Lonar Lake, India.</title>
        <authorList>
            <person name="Joshi A."/>
            <person name="Thite S."/>
            <person name="Mengade P."/>
        </authorList>
    </citation>
    <scope>NUCLEOTIDE SEQUENCE</scope>
    <source>
        <strain evidence="2">MEB 203</strain>
    </source>
</reference>
<dbReference type="RefSeq" id="WP_275117287.1">
    <property type="nucleotide sequence ID" value="NZ_JAOTPO010000002.1"/>
</dbReference>
<feature type="region of interest" description="Disordered" evidence="1">
    <location>
        <begin position="1"/>
        <end position="28"/>
    </location>
</feature>
<dbReference type="EMBL" id="JAOTPO010000002">
    <property type="protein sequence ID" value="MDE5412658.1"/>
    <property type="molecule type" value="Genomic_DNA"/>
</dbReference>
<name>A0ABT5VB32_9BACI</name>
<dbReference type="Proteomes" id="UP001148125">
    <property type="component" value="Unassembled WGS sequence"/>
</dbReference>
<proteinExistence type="predicted"/>
<evidence type="ECO:0000313" key="3">
    <source>
        <dbReference type="Proteomes" id="UP001148125"/>
    </source>
</evidence>
<sequence>MNRKRGIVSSRGKIRRNRERKAVDRERQREKLGEIVNERRRIVSSRGKN</sequence>